<evidence type="ECO:0000256" key="3">
    <source>
        <dbReference type="ARBA" id="ARBA00022989"/>
    </source>
</evidence>
<dbReference type="OrthoDB" id="9808930at2"/>
<keyword evidence="3 6" id="KW-1133">Transmembrane helix</keyword>
<feature type="transmembrane region" description="Helical" evidence="6">
    <location>
        <begin position="104"/>
        <end position="123"/>
    </location>
</feature>
<evidence type="ECO:0000256" key="2">
    <source>
        <dbReference type="ARBA" id="ARBA00022692"/>
    </source>
</evidence>
<dbReference type="Pfam" id="PF09685">
    <property type="entry name" value="MamF_MmsF"/>
    <property type="match status" value="1"/>
</dbReference>
<keyword evidence="2 6" id="KW-0812">Transmembrane</keyword>
<evidence type="ECO:0000313" key="8">
    <source>
        <dbReference type="Proteomes" id="UP000295124"/>
    </source>
</evidence>
<dbReference type="AlphaFoldDB" id="A0A4V2YPJ0"/>
<protein>
    <submittedName>
        <fullName evidence="7">DUF4870 domain-containing protein</fullName>
    </submittedName>
</protein>
<reference evidence="7 8" key="1">
    <citation type="submission" date="2019-03" db="EMBL/GenBank/DDBJ databases">
        <title>Draft genome sequences of novel Actinobacteria.</title>
        <authorList>
            <person name="Sahin N."/>
            <person name="Ay H."/>
            <person name="Saygin H."/>
        </authorList>
    </citation>
    <scope>NUCLEOTIDE SEQUENCE [LARGE SCALE GENOMIC DNA]</scope>
    <source>
        <strain evidence="7 8">JCM 13523</strain>
    </source>
</reference>
<evidence type="ECO:0000313" key="7">
    <source>
        <dbReference type="EMBL" id="TDD58117.1"/>
    </source>
</evidence>
<feature type="transmembrane region" description="Helical" evidence="6">
    <location>
        <begin position="129"/>
        <end position="148"/>
    </location>
</feature>
<evidence type="ECO:0000256" key="5">
    <source>
        <dbReference type="SAM" id="MobiDB-lite"/>
    </source>
</evidence>
<organism evidence="7 8">
    <name type="scientific">Kribbella antibiotica</name>
    <dbReference type="NCBI Taxonomy" id="190195"/>
    <lineage>
        <taxon>Bacteria</taxon>
        <taxon>Bacillati</taxon>
        <taxon>Actinomycetota</taxon>
        <taxon>Actinomycetes</taxon>
        <taxon>Propionibacteriales</taxon>
        <taxon>Kribbellaceae</taxon>
        <taxon>Kribbella</taxon>
    </lineage>
</organism>
<dbReference type="RefSeq" id="WP_132169713.1">
    <property type="nucleotide sequence ID" value="NZ_SMKX01000058.1"/>
</dbReference>
<sequence length="160" mass="17614">MTEPQNTEPQNTEPPSYNPPPQNNYVPPAGQQFQPPPAFQQSQSQQQPYQPQPLSPQDERTWALLAHILTIVAGFIAPLVVLLVQGEKSPMVRAHAVESLNFQITVTIGYIASSILMVVFIGFLTFFAVWAAALVFAILATIAASKGLPYKYPLTLRLVK</sequence>
<evidence type="ECO:0000256" key="1">
    <source>
        <dbReference type="ARBA" id="ARBA00004141"/>
    </source>
</evidence>
<evidence type="ECO:0000256" key="6">
    <source>
        <dbReference type="SAM" id="Phobius"/>
    </source>
</evidence>
<dbReference type="InterPro" id="IPR019109">
    <property type="entry name" value="MamF_MmsF"/>
</dbReference>
<gene>
    <name evidence="7" type="ORF">E1263_20470</name>
</gene>
<dbReference type="Proteomes" id="UP000295124">
    <property type="component" value="Unassembled WGS sequence"/>
</dbReference>
<accession>A0A4V2YPJ0</accession>
<keyword evidence="4 6" id="KW-0472">Membrane</keyword>
<keyword evidence="8" id="KW-1185">Reference proteome</keyword>
<evidence type="ECO:0000256" key="4">
    <source>
        <dbReference type="ARBA" id="ARBA00023136"/>
    </source>
</evidence>
<feature type="compositionally biased region" description="Low complexity" evidence="5">
    <location>
        <begin position="23"/>
        <end position="49"/>
    </location>
</feature>
<comment type="caution">
    <text evidence="7">The sequence shown here is derived from an EMBL/GenBank/DDBJ whole genome shotgun (WGS) entry which is preliminary data.</text>
</comment>
<proteinExistence type="predicted"/>
<feature type="transmembrane region" description="Helical" evidence="6">
    <location>
        <begin position="62"/>
        <end position="84"/>
    </location>
</feature>
<name>A0A4V2YPJ0_9ACTN</name>
<feature type="region of interest" description="Disordered" evidence="5">
    <location>
        <begin position="1"/>
        <end position="56"/>
    </location>
</feature>
<dbReference type="EMBL" id="SMKX01000058">
    <property type="protein sequence ID" value="TDD58117.1"/>
    <property type="molecule type" value="Genomic_DNA"/>
</dbReference>
<comment type="subcellular location">
    <subcellularLocation>
        <location evidence="1">Membrane</location>
        <topology evidence="1">Multi-pass membrane protein</topology>
    </subcellularLocation>
</comment>